<gene>
    <name evidence="9" type="ORF">BECKFW1821C_GA0114237_103735</name>
</gene>
<dbReference type="InterPro" id="IPR036736">
    <property type="entry name" value="ACP-like_sf"/>
</dbReference>
<feature type="transmembrane region" description="Helical" evidence="7">
    <location>
        <begin position="208"/>
        <end position="233"/>
    </location>
</feature>
<dbReference type="Pfam" id="PF23024">
    <property type="entry name" value="AMP-dom_DIP2-like"/>
    <property type="match status" value="1"/>
</dbReference>
<evidence type="ECO:0000256" key="1">
    <source>
        <dbReference type="ARBA" id="ARBA00006432"/>
    </source>
</evidence>
<dbReference type="InterPro" id="IPR045851">
    <property type="entry name" value="AMP-bd_C_sf"/>
</dbReference>
<evidence type="ECO:0000256" key="2">
    <source>
        <dbReference type="ARBA" id="ARBA00022450"/>
    </source>
</evidence>
<dbReference type="SUPFAM" id="SSF47336">
    <property type="entry name" value="ACP-like"/>
    <property type="match status" value="1"/>
</dbReference>
<feature type="domain" description="Carrier" evidence="8">
    <location>
        <begin position="717"/>
        <end position="794"/>
    </location>
</feature>
<accession>A0A450TUY2</accession>
<sequence>MREETQHVITDMAYLERLDLDDKTRREWGRWFIGKQFEQFGGGVSLAMITTWRLLMELYPNAEVLSPFMDLFSNVEARKQGFLRLMDHEDSFRHTREASRFSTFEAELFDDRRHEDTNVVRNAAENARHRVHARAARKITTNNDDTIPWTTLVDLLCHRAQIQPDKTAYTFLKDGEVEEDSLTYAQLDSRARAIAARLSDMVAPGERVLLLFPAGLGFVTAFFGCLYAGMVAVPTYPPRRNRPDPRFQAIAKDARASVALTTGSILSDIDSRLTETSEFGNMRWLAMDDLDPGVASDWRMPAIQGDTLAFLQYTSGSTDSPKGVMVSHDNLMYNQEMLKRGFGHAEDTVHVVWLPLSHDMGLIGNLLQSLYLGTPCILLSPVAFLQQPLCWLQAISRYRATTSGGPNFAYDLCVDKIPPEQRAGLDLGSWTVAFNGAEPIRAETLERFTEAFAPHGFRRDALFPCYGLAETTVFVSGGPKTASPALRGTSRSYVAEDRMVTERAPTREFVGCGRADWMAQRIVVVDPVSFVPCPDGEEGEIWVSGAHVAQGYWNRPEETAQTFQARLADTGEGPFLRTGDLGFSKDGELFVTGRLKDMIIIHGQNYYPQDIEHTVANSHEALANNGGAAFSVERARKERLVIVREIQRTWLRRLDAEAVFEQYELPVDAIVLLKPGRLPKTSSGKVQRRACRERFLMGDPEAVGEWRQPETEEAALSEEGTIEEWLIDKMAQLTGIPREEINTLHTFAYYRLDSVGMVNLSGELGKWLGQSLSGTIAYEYPTIDALARHLAELQASDLFAADESTGDEMEKKGRGEAGEAPLFFVPDFS</sequence>
<organism evidence="9">
    <name type="scientific">Candidatus Kentrum sp. FW</name>
    <dbReference type="NCBI Taxonomy" id="2126338"/>
    <lineage>
        <taxon>Bacteria</taxon>
        <taxon>Pseudomonadati</taxon>
        <taxon>Pseudomonadota</taxon>
        <taxon>Gammaproteobacteria</taxon>
        <taxon>Candidatus Kentrum</taxon>
    </lineage>
</organism>
<dbReference type="InterPro" id="IPR025110">
    <property type="entry name" value="AMP-bd_C"/>
</dbReference>
<dbReference type="PANTHER" id="PTHR22754:SF32">
    <property type="entry name" value="DISCO-INTERACTING PROTEIN 2"/>
    <property type="match status" value="1"/>
</dbReference>
<dbReference type="AlphaFoldDB" id="A0A450TUY2"/>
<proteinExistence type="inferred from homology"/>
<dbReference type="InterPro" id="IPR040097">
    <property type="entry name" value="FAAL/FAAC"/>
</dbReference>
<keyword evidence="7" id="KW-1133">Transmembrane helix</keyword>
<dbReference type="GO" id="GO:0070566">
    <property type="term" value="F:adenylyltransferase activity"/>
    <property type="evidence" value="ECO:0007669"/>
    <property type="project" value="TreeGrafter"/>
</dbReference>
<evidence type="ECO:0000256" key="4">
    <source>
        <dbReference type="ARBA" id="ARBA00022598"/>
    </source>
</evidence>
<evidence type="ECO:0000259" key="8">
    <source>
        <dbReference type="PROSITE" id="PS50075"/>
    </source>
</evidence>
<dbReference type="Gene3D" id="3.30.300.30">
    <property type="match status" value="1"/>
</dbReference>
<keyword evidence="7" id="KW-0472">Membrane</keyword>
<dbReference type="SUPFAM" id="SSF56801">
    <property type="entry name" value="Acetyl-CoA synthetase-like"/>
    <property type="match status" value="1"/>
</dbReference>
<keyword evidence="2" id="KW-0596">Phosphopantetheine</keyword>
<evidence type="ECO:0000256" key="6">
    <source>
        <dbReference type="ARBA" id="ARBA00023098"/>
    </source>
</evidence>
<dbReference type="GO" id="GO:0006633">
    <property type="term" value="P:fatty acid biosynthetic process"/>
    <property type="evidence" value="ECO:0007669"/>
    <property type="project" value="TreeGrafter"/>
</dbReference>
<dbReference type="InterPro" id="IPR009081">
    <property type="entry name" value="PP-bd_ACP"/>
</dbReference>
<protein>
    <submittedName>
        <fullName evidence="9">Acyl-CoA synthetase (AMP-forming)/AMP-acid ligase II</fullName>
    </submittedName>
</protein>
<dbReference type="GO" id="GO:0016874">
    <property type="term" value="F:ligase activity"/>
    <property type="evidence" value="ECO:0007669"/>
    <property type="project" value="UniProtKB-KW"/>
</dbReference>
<dbReference type="GO" id="GO:0031177">
    <property type="term" value="F:phosphopantetheine binding"/>
    <property type="evidence" value="ECO:0007669"/>
    <property type="project" value="InterPro"/>
</dbReference>
<evidence type="ECO:0000256" key="5">
    <source>
        <dbReference type="ARBA" id="ARBA00022832"/>
    </source>
</evidence>
<dbReference type="InterPro" id="IPR020806">
    <property type="entry name" value="PKS_PP-bd"/>
</dbReference>
<dbReference type="Gene3D" id="3.40.50.12780">
    <property type="entry name" value="N-terminal domain of ligase-like"/>
    <property type="match status" value="1"/>
</dbReference>
<keyword evidence="4 9" id="KW-0436">Ligase</keyword>
<dbReference type="InterPro" id="IPR000873">
    <property type="entry name" value="AMP-dep_synth/lig_dom"/>
</dbReference>
<dbReference type="Pfam" id="PF00501">
    <property type="entry name" value="AMP-binding"/>
    <property type="match status" value="1"/>
</dbReference>
<dbReference type="SMART" id="SM00823">
    <property type="entry name" value="PKS_PP"/>
    <property type="match status" value="1"/>
</dbReference>
<keyword evidence="7" id="KW-0812">Transmembrane</keyword>
<name>A0A450TUY2_9GAMM</name>
<dbReference type="Pfam" id="PF00550">
    <property type="entry name" value="PP-binding"/>
    <property type="match status" value="1"/>
</dbReference>
<keyword evidence="6" id="KW-0443">Lipid metabolism</keyword>
<reference evidence="9" key="1">
    <citation type="submission" date="2019-02" db="EMBL/GenBank/DDBJ databases">
        <authorList>
            <person name="Gruber-Vodicka R. H."/>
            <person name="Seah K. B. B."/>
        </authorList>
    </citation>
    <scope>NUCLEOTIDE SEQUENCE</scope>
    <source>
        <strain evidence="9">BECK_BZ131</strain>
    </source>
</reference>
<evidence type="ECO:0000256" key="7">
    <source>
        <dbReference type="SAM" id="Phobius"/>
    </source>
</evidence>
<dbReference type="PROSITE" id="PS50075">
    <property type="entry name" value="CARRIER"/>
    <property type="match status" value="1"/>
</dbReference>
<dbReference type="Gene3D" id="1.10.1200.10">
    <property type="entry name" value="ACP-like"/>
    <property type="match status" value="1"/>
</dbReference>
<evidence type="ECO:0000313" key="9">
    <source>
        <dbReference type="EMBL" id="VFJ72801.1"/>
    </source>
</evidence>
<dbReference type="InterPro" id="IPR042099">
    <property type="entry name" value="ANL_N_sf"/>
</dbReference>
<dbReference type="FunFam" id="3.40.50.12780:FF:000013">
    <property type="entry name" value="Long-chain-fatty-acid--AMP ligase FadD32"/>
    <property type="match status" value="1"/>
</dbReference>
<dbReference type="CDD" id="cd05931">
    <property type="entry name" value="FAAL"/>
    <property type="match status" value="1"/>
</dbReference>
<keyword evidence="5" id="KW-0276">Fatty acid metabolism</keyword>
<keyword evidence="3" id="KW-0597">Phosphoprotein</keyword>
<evidence type="ECO:0000256" key="3">
    <source>
        <dbReference type="ARBA" id="ARBA00022553"/>
    </source>
</evidence>
<comment type="similarity">
    <text evidence="1">Belongs to the ATP-dependent AMP-binding enzyme family.</text>
</comment>
<dbReference type="GO" id="GO:0005886">
    <property type="term" value="C:plasma membrane"/>
    <property type="evidence" value="ECO:0007669"/>
    <property type="project" value="TreeGrafter"/>
</dbReference>
<dbReference type="PANTHER" id="PTHR22754">
    <property type="entry name" value="DISCO-INTERACTING PROTEIN 2 DIP2 -RELATED"/>
    <property type="match status" value="1"/>
</dbReference>
<dbReference type="GO" id="GO:0071766">
    <property type="term" value="P:Actinobacterium-type cell wall biogenesis"/>
    <property type="evidence" value="ECO:0007669"/>
    <property type="project" value="UniProtKB-ARBA"/>
</dbReference>
<dbReference type="EMBL" id="CAADFE010000037">
    <property type="protein sequence ID" value="VFJ72801.1"/>
    <property type="molecule type" value="Genomic_DNA"/>
</dbReference>